<comment type="caution">
    <text evidence="5">The sequence shown here is derived from an EMBL/GenBank/DDBJ whole genome shotgun (WGS) entry which is preliminary data.</text>
</comment>
<dbReference type="Proteomes" id="UP001634007">
    <property type="component" value="Unassembled WGS sequence"/>
</dbReference>
<evidence type="ECO:0000256" key="4">
    <source>
        <dbReference type="SAM" id="SignalP"/>
    </source>
</evidence>
<dbReference type="AlphaFoldDB" id="A0ABD3KJD9"/>
<evidence type="ECO:0000313" key="6">
    <source>
        <dbReference type="Proteomes" id="UP001634007"/>
    </source>
</evidence>
<dbReference type="EMBL" id="JBJKBG010000006">
    <property type="protein sequence ID" value="KAL3735825.1"/>
    <property type="molecule type" value="Genomic_DNA"/>
</dbReference>
<name>A0ABD3KJD9_EUCGL</name>
<evidence type="ECO:0000256" key="3">
    <source>
        <dbReference type="ARBA" id="ARBA00022900"/>
    </source>
</evidence>
<protein>
    <submittedName>
        <fullName evidence="5">Uncharacterized protein</fullName>
    </submittedName>
</protein>
<dbReference type="GO" id="GO:0004867">
    <property type="term" value="F:serine-type endopeptidase inhibitor activity"/>
    <property type="evidence" value="ECO:0007669"/>
    <property type="project" value="UniProtKB-KW"/>
</dbReference>
<dbReference type="PANTHER" id="PTHR33832">
    <property type="entry name" value="SERINE-TYPE ENDOPEPTIDASE INHIBITOR"/>
    <property type="match status" value="1"/>
</dbReference>
<gene>
    <name evidence="5" type="ORF">ACJRO7_024883</name>
</gene>
<feature type="chain" id="PRO_5044784031" evidence="4">
    <location>
        <begin position="22"/>
        <end position="82"/>
    </location>
</feature>
<dbReference type="InterPro" id="IPR051391">
    <property type="entry name" value="Protease_inhibitor_I20"/>
</dbReference>
<organism evidence="5 6">
    <name type="scientific">Eucalyptus globulus</name>
    <name type="common">Tasmanian blue gum</name>
    <dbReference type="NCBI Taxonomy" id="34317"/>
    <lineage>
        <taxon>Eukaryota</taxon>
        <taxon>Viridiplantae</taxon>
        <taxon>Streptophyta</taxon>
        <taxon>Embryophyta</taxon>
        <taxon>Tracheophyta</taxon>
        <taxon>Spermatophyta</taxon>
        <taxon>Magnoliopsida</taxon>
        <taxon>eudicotyledons</taxon>
        <taxon>Gunneridae</taxon>
        <taxon>Pentapetalae</taxon>
        <taxon>rosids</taxon>
        <taxon>malvids</taxon>
        <taxon>Myrtales</taxon>
        <taxon>Myrtaceae</taxon>
        <taxon>Myrtoideae</taxon>
        <taxon>Eucalypteae</taxon>
        <taxon>Eucalyptus</taxon>
    </lineage>
</organism>
<evidence type="ECO:0000256" key="2">
    <source>
        <dbReference type="ARBA" id="ARBA00022690"/>
    </source>
</evidence>
<keyword evidence="6" id="KW-1185">Reference proteome</keyword>
<feature type="signal peptide" evidence="4">
    <location>
        <begin position="1"/>
        <end position="21"/>
    </location>
</feature>
<evidence type="ECO:0000256" key="1">
    <source>
        <dbReference type="ARBA" id="ARBA00007766"/>
    </source>
</evidence>
<sequence length="82" mass="8516">MARSNACCCLLVLIFLCGALPLGMNPGTMVISVGACPLVCLDVDYMTCPSTGDEHLSPRCNCCLGPQGCTLHLTDGTSVFCS</sequence>
<comment type="similarity">
    <text evidence="1">Belongs to the protease inhibitor I20 (potato type II proteinase inhibitor) family.</text>
</comment>
<dbReference type="Pfam" id="PF02428">
    <property type="entry name" value="Prot_inhib_II"/>
    <property type="match status" value="1"/>
</dbReference>
<keyword evidence="4" id="KW-0732">Signal</keyword>
<dbReference type="PANTHER" id="PTHR33832:SF15">
    <property type="entry name" value="SERINE-TYPE ENDOPEPTIDASE INHIBITOR"/>
    <property type="match status" value="1"/>
</dbReference>
<proteinExistence type="inferred from homology"/>
<dbReference type="SUPFAM" id="SSF100897">
    <property type="entry name" value="Plant proteinase inhibitors"/>
    <property type="match status" value="1"/>
</dbReference>
<dbReference type="InterPro" id="IPR003465">
    <property type="entry name" value="Prot_inh_I20"/>
</dbReference>
<reference evidence="5 6" key="1">
    <citation type="submission" date="2024-11" db="EMBL/GenBank/DDBJ databases">
        <title>Chromosome-level genome assembly of Eucalyptus globulus Labill. provides insights into its genome evolution.</title>
        <authorList>
            <person name="Li X."/>
        </authorList>
    </citation>
    <scope>NUCLEOTIDE SEQUENCE [LARGE SCALE GENOMIC DNA]</scope>
    <source>
        <strain evidence="5">CL2024</strain>
        <tissue evidence="5">Fresh tender leaves</tissue>
    </source>
</reference>
<evidence type="ECO:0000313" key="5">
    <source>
        <dbReference type="EMBL" id="KAL3735825.1"/>
    </source>
</evidence>
<keyword evidence="2" id="KW-0646">Protease inhibitor</keyword>
<dbReference type="Gene3D" id="3.30.60.30">
    <property type="match status" value="1"/>
</dbReference>
<accession>A0ABD3KJD9</accession>
<keyword evidence="3" id="KW-0722">Serine protease inhibitor</keyword>